<keyword evidence="3" id="KW-1133">Transmembrane helix</keyword>
<dbReference type="EMBL" id="VCIW01000006">
    <property type="protein sequence ID" value="TLS52079.1"/>
    <property type="molecule type" value="Genomic_DNA"/>
</dbReference>
<dbReference type="PANTHER" id="PTHR36927:SF4">
    <property type="entry name" value="BLR5718 PROTEIN"/>
    <property type="match status" value="1"/>
</dbReference>
<feature type="transmembrane region" description="Helical" evidence="3">
    <location>
        <begin position="96"/>
        <end position="120"/>
    </location>
</feature>
<reference evidence="5 6" key="1">
    <citation type="submission" date="2019-05" db="EMBL/GenBank/DDBJ databases">
        <authorList>
            <person name="Narsing Rao M.P."/>
            <person name="Li W.J."/>
        </authorList>
    </citation>
    <scope>NUCLEOTIDE SEQUENCE [LARGE SCALE GENOMIC DNA]</scope>
    <source>
        <strain evidence="5 6">SYSU_K30003</strain>
    </source>
</reference>
<comment type="caution">
    <text evidence="5">The sequence shown here is derived from an EMBL/GenBank/DDBJ whole genome shotgun (WGS) entry which is preliminary data.</text>
</comment>
<dbReference type="InterPro" id="IPR002656">
    <property type="entry name" value="Acyl_transf_3_dom"/>
</dbReference>
<feature type="transmembrane region" description="Helical" evidence="3">
    <location>
        <begin position="359"/>
        <end position="377"/>
    </location>
</feature>
<evidence type="ECO:0000313" key="6">
    <source>
        <dbReference type="Proteomes" id="UP000309676"/>
    </source>
</evidence>
<evidence type="ECO:0000313" key="5">
    <source>
        <dbReference type="EMBL" id="TLS52079.1"/>
    </source>
</evidence>
<dbReference type="Pfam" id="PF01757">
    <property type="entry name" value="Acyl_transf_3"/>
    <property type="match status" value="1"/>
</dbReference>
<comment type="similarity">
    <text evidence="2">Belongs to the acyltransferase 3 family.</text>
</comment>
<proteinExistence type="inferred from homology"/>
<feature type="transmembrane region" description="Helical" evidence="3">
    <location>
        <begin position="257"/>
        <end position="276"/>
    </location>
</feature>
<dbReference type="RefSeq" id="WP_138194323.1">
    <property type="nucleotide sequence ID" value="NZ_VCIW01000006.1"/>
</dbReference>
<name>A0A5R9GAI8_9BACL</name>
<feature type="transmembrane region" description="Helical" evidence="3">
    <location>
        <begin position="288"/>
        <end position="309"/>
    </location>
</feature>
<feature type="transmembrane region" description="Helical" evidence="3">
    <location>
        <begin position="330"/>
        <end position="353"/>
    </location>
</feature>
<dbReference type="Proteomes" id="UP000309676">
    <property type="component" value="Unassembled WGS sequence"/>
</dbReference>
<keyword evidence="3" id="KW-0812">Transmembrane</keyword>
<feature type="transmembrane region" description="Helical" evidence="3">
    <location>
        <begin position="140"/>
        <end position="158"/>
    </location>
</feature>
<dbReference type="OrthoDB" id="5446016at2"/>
<dbReference type="AlphaFoldDB" id="A0A5R9GAI8"/>
<dbReference type="PANTHER" id="PTHR36927">
    <property type="entry name" value="BLR4337 PROTEIN"/>
    <property type="match status" value="1"/>
</dbReference>
<gene>
    <name evidence="5" type="ORF">FE782_12000</name>
</gene>
<feature type="domain" description="Acyltransferase 3" evidence="4">
    <location>
        <begin position="8"/>
        <end position="375"/>
    </location>
</feature>
<feature type="transmembrane region" description="Helical" evidence="3">
    <location>
        <begin position="217"/>
        <end position="237"/>
    </location>
</feature>
<accession>A0A5R9GAI8</accession>
<evidence type="ECO:0000256" key="3">
    <source>
        <dbReference type="SAM" id="Phobius"/>
    </source>
</evidence>
<keyword evidence="5" id="KW-0012">Acyltransferase</keyword>
<dbReference type="GO" id="GO:0016747">
    <property type="term" value="F:acyltransferase activity, transferring groups other than amino-acyl groups"/>
    <property type="evidence" value="ECO:0007669"/>
    <property type="project" value="InterPro"/>
</dbReference>
<protein>
    <submittedName>
        <fullName evidence="5">Acyltransferase</fullName>
    </submittedName>
</protein>
<organism evidence="5 6">
    <name type="scientific">Paenibacillus antri</name>
    <dbReference type="NCBI Taxonomy" id="2582848"/>
    <lineage>
        <taxon>Bacteria</taxon>
        <taxon>Bacillati</taxon>
        <taxon>Bacillota</taxon>
        <taxon>Bacilli</taxon>
        <taxon>Bacillales</taxon>
        <taxon>Paenibacillaceae</taxon>
        <taxon>Paenibacillus</taxon>
    </lineage>
</organism>
<evidence type="ECO:0000256" key="1">
    <source>
        <dbReference type="ARBA" id="ARBA00004370"/>
    </source>
</evidence>
<sequence>MNATPRMYYLDRLRAFLTMLVIAHHAAIAYGAGGSWYFEDVDKTEITVSMVLLTMFTAVNQSFFMGLFFFLSGYFTPSSYDRKGPARFLADRFVRLGVPLAAFHFALGPLVEFIAGRTGYDRFGAYYRAEVLSFRSDHFGPLWFVETLLYFAILYAGWRLFAARRSRSAGARVAAAESVAATASLPAPSDRALLAAAVGLGLIAFAVRLVYPTGTDVLGMQLGYFPMYVALFAAGIAAKRSGWLDRLDPALTRRWSIVSLAAIPVLPIALVATGALEGNMTFAGGMNAQAFVYAMWEPFVGFGIILYLLRRFALRDKPPTALQRARNDAAFGAYVIHPLIVVAASLTLVGVPLHPALKFALVAAASIPLCFAAAWLLRRVPGADRIL</sequence>
<keyword evidence="3" id="KW-0472">Membrane</keyword>
<keyword evidence="6" id="KW-1185">Reference proteome</keyword>
<keyword evidence="5" id="KW-0808">Transferase</keyword>
<dbReference type="InterPro" id="IPR050623">
    <property type="entry name" value="Glucan_succinyl_AcylTrfase"/>
</dbReference>
<feature type="transmembrane region" description="Helical" evidence="3">
    <location>
        <begin position="192"/>
        <end position="211"/>
    </location>
</feature>
<evidence type="ECO:0000256" key="2">
    <source>
        <dbReference type="ARBA" id="ARBA00007400"/>
    </source>
</evidence>
<evidence type="ECO:0000259" key="4">
    <source>
        <dbReference type="Pfam" id="PF01757"/>
    </source>
</evidence>
<comment type="subcellular location">
    <subcellularLocation>
        <location evidence="1">Membrane</location>
    </subcellularLocation>
</comment>
<feature type="transmembrane region" description="Helical" evidence="3">
    <location>
        <begin position="47"/>
        <end position="75"/>
    </location>
</feature>